<accession>A0ABZ3HCE7</accession>
<dbReference type="SUPFAM" id="SSF51905">
    <property type="entry name" value="FAD/NAD(P)-binding domain"/>
    <property type="match status" value="1"/>
</dbReference>
<feature type="domain" description="FAD dependent oxidoreductase" evidence="1">
    <location>
        <begin position="6"/>
        <end position="367"/>
    </location>
</feature>
<dbReference type="Proteomes" id="UP001447842">
    <property type="component" value="Chromosome"/>
</dbReference>
<sequence>MVSANIAIVGGGVAGATAALYLSRIGMRVTLFEKGESLVSGPPFCHLHAGGNLYREISDEQCVTLLRQSIDLLRFYPYAVDFRPTVIAVPLTDTGEPGDLYPRLEMLRREYQRFIAEDERNQVLGDPETYFRLYDRESVEALREREPVAMPQTPDEWMIPVAREVDLSTVKFPLIMVQEYGLNLFRLGAGAALSLQKLDGCDLQLGTAVTAATRSDDGNGFTVTATDGEHTTQQRFDYLINAAGFRTGEIDDMLGFQRERMVEFKAAYVTKWQESAVWPEVIFHGERGTPNGMAQFTPYPCGFVQLHGMTNDITLFDEGLVGSTPASAQPNLDERFIEMIDREWEWSCVERRSRRAIEHMARYIPAFIDAEVASKPLFGAQQIPGDDPTLRAADVSFVGERYARCEVVKASSVLSMTDAIVERLVNLGYADAAVQGTRTFDVPAVPPEQLIETEASSIAEARSYPTCLSRRTVREGSPAA</sequence>
<keyword evidence="3" id="KW-1185">Reference proteome</keyword>
<dbReference type="InterPro" id="IPR006076">
    <property type="entry name" value="FAD-dep_OxRdtase"/>
</dbReference>
<name>A0ABZ3HCE7_9BACT</name>
<dbReference type="InterPro" id="IPR036188">
    <property type="entry name" value="FAD/NAD-bd_sf"/>
</dbReference>
<proteinExistence type="predicted"/>
<keyword evidence="2" id="KW-0560">Oxidoreductase</keyword>
<dbReference type="Gene3D" id="3.30.9.10">
    <property type="entry name" value="D-Amino Acid Oxidase, subunit A, domain 2"/>
    <property type="match status" value="1"/>
</dbReference>
<evidence type="ECO:0000313" key="2">
    <source>
        <dbReference type="EMBL" id="XAU16202.1"/>
    </source>
</evidence>
<organism evidence="2 3">
    <name type="scientific">Sulfurimonas diazotrophicus</name>
    <dbReference type="NCBI Taxonomy" id="3131939"/>
    <lineage>
        <taxon>Bacteria</taxon>
        <taxon>Pseudomonadati</taxon>
        <taxon>Campylobacterota</taxon>
        <taxon>Epsilonproteobacteria</taxon>
        <taxon>Campylobacterales</taxon>
        <taxon>Sulfurimonadaceae</taxon>
        <taxon>Sulfurimonas</taxon>
    </lineage>
</organism>
<dbReference type="RefSeq" id="WP_345973611.1">
    <property type="nucleotide sequence ID" value="NZ_CP147920.1"/>
</dbReference>
<dbReference type="Pfam" id="PF01266">
    <property type="entry name" value="DAO"/>
    <property type="match status" value="1"/>
</dbReference>
<evidence type="ECO:0000313" key="3">
    <source>
        <dbReference type="Proteomes" id="UP001447842"/>
    </source>
</evidence>
<gene>
    <name evidence="2" type="ORF">WCY31_05705</name>
</gene>
<reference evidence="2 3" key="1">
    <citation type="submission" date="2024-03" db="EMBL/GenBank/DDBJ databases">
        <title>Sulfurimonas sp. HSL3-1.</title>
        <authorList>
            <person name="Wang S."/>
        </authorList>
    </citation>
    <scope>NUCLEOTIDE SEQUENCE [LARGE SCALE GENOMIC DNA]</scope>
    <source>
        <strain evidence="2 3">HSL3-1</strain>
    </source>
</reference>
<protein>
    <submittedName>
        <fullName evidence="2">FAD-dependent oxidoreductase</fullName>
        <ecNumber evidence="2">1.-.-.-</ecNumber>
    </submittedName>
</protein>
<evidence type="ECO:0000259" key="1">
    <source>
        <dbReference type="Pfam" id="PF01266"/>
    </source>
</evidence>
<dbReference type="EC" id="1.-.-.-" evidence="2"/>
<dbReference type="GO" id="GO:0016491">
    <property type="term" value="F:oxidoreductase activity"/>
    <property type="evidence" value="ECO:0007669"/>
    <property type="project" value="UniProtKB-KW"/>
</dbReference>
<dbReference type="EMBL" id="CP147920">
    <property type="protein sequence ID" value="XAU16202.1"/>
    <property type="molecule type" value="Genomic_DNA"/>
</dbReference>
<dbReference type="Gene3D" id="3.50.50.60">
    <property type="entry name" value="FAD/NAD(P)-binding domain"/>
    <property type="match status" value="2"/>
</dbReference>